<name>A0A6I9WUM8_9HYME</name>
<dbReference type="GeneID" id="105432923"/>
<dbReference type="AlphaFoldDB" id="A0A6I9WUM8"/>
<keyword evidence="1" id="KW-1185">Reference proteome</keyword>
<evidence type="ECO:0000313" key="1">
    <source>
        <dbReference type="Proteomes" id="UP000504615"/>
    </source>
</evidence>
<dbReference type="KEGG" id="pbar:105432923"/>
<accession>A0A6I9WUM8</accession>
<protein>
    <submittedName>
        <fullName evidence="2">Uncharacterized protein LOC105432923</fullName>
    </submittedName>
</protein>
<dbReference type="Proteomes" id="UP000504615">
    <property type="component" value="Unplaced"/>
</dbReference>
<organism evidence="1 2">
    <name type="scientific">Pogonomyrmex barbatus</name>
    <name type="common">red harvester ant</name>
    <dbReference type="NCBI Taxonomy" id="144034"/>
    <lineage>
        <taxon>Eukaryota</taxon>
        <taxon>Metazoa</taxon>
        <taxon>Ecdysozoa</taxon>
        <taxon>Arthropoda</taxon>
        <taxon>Hexapoda</taxon>
        <taxon>Insecta</taxon>
        <taxon>Pterygota</taxon>
        <taxon>Neoptera</taxon>
        <taxon>Endopterygota</taxon>
        <taxon>Hymenoptera</taxon>
        <taxon>Apocrita</taxon>
        <taxon>Aculeata</taxon>
        <taxon>Formicoidea</taxon>
        <taxon>Formicidae</taxon>
        <taxon>Myrmicinae</taxon>
        <taxon>Pogonomyrmex</taxon>
    </lineage>
</organism>
<proteinExistence type="predicted"/>
<dbReference type="RefSeq" id="XP_011646238.1">
    <property type="nucleotide sequence ID" value="XM_011647936.1"/>
</dbReference>
<sequence>MVSWWLLLRKVSAVDPGVMSSLSSDLLQRGEARFAAAFRCFMGGMAWRARLRSRFCRNQEEVSIQPENHPARRPAFLASRILPRYVGREGAEGERQERRYNAAGIISLRVLQGEAISSDAAASKTGSVSDL</sequence>
<reference evidence="2" key="1">
    <citation type="submission" date="2025-08" db="UniProtKB">
        <authorList>
            <consortium name="RefSeq"/>
        </authorList>
    </citation>
    <scope>IDENTIFICATION</scope>
</reference>
<evidence type="ECO:0000313" key="2">
    <source>
        <dbReference type="RefSeq" id="XP_011646238.1"/>
    </source>
</evidence>
<gene>
    <name evidence="2" type="primary">LOC105432923</name>
</gene>